<feature type="transmembrane region" description="Helical" evidence="1">
    <location>
        <begin position="43"/>
        <end position="60"/>
    </location>
</feature>
<evidence type="ECO:0000313" key="3">
    <source>
        <dbReference type="Proteomes" id="UP000019197"/>
    </source>
</evidence>
<dbReference type="AlphaFoldDB" id="W1J4G9"/>
<dbReference type="EMBL" id="CBXE010000102">
    <property type="protein sequence ID" value="CDL84345.1"/>
    <property type="molecule type" value="Genomic_DNA"/>
</dbReference>
<accession>W1J4G9</accession>
<sequence length="112" mass="13018">MSRRYVVEALLRPAVELNTALVSVVAAFVCLRAPWAIALAPSVSYVMGGGFAVLAIMRTWQGIQVIRYRRNLRRLPRYQMSTRHIPVSHRQLFLGRGFRWQQKHTQRLQDTR</sequence>
<keyword evidence="1" id="KW-0472">Membrane</keyword>
<evidence type="ECO:0000256" key="1">
    <source>
        <dbReference type="SAM" id="Phobius"/>
    </source>
</evidence>
<organism evidence="2 3">
    <name type="scientific">Xenorhabdus cabanillasii JM26</name>
    <dbReference type="NCBI Taxonomy" id="1427517"/>
    <lineage>
        <taxon>Bacteria</taxon>
        <taxon>Pseudomonadati</taxon>
        <taxon>Pseudomonadota</taxon>
        <taxon>Gammaproteobacteria</taxon>
        <taxon>Enterobacterales</taxon>
        <taxon>Morganellaceae</taxon>
        <taxon>Xenorhabdus</taxon>
    </lineage>
</organism>
<name>W1J4G9_9GAMM</name>
<evidence type="ECO:0008006" key="4">
    <source>
        <dbReference type="Google" id="ProtNLM"/>
    </source>
</evidence>
<dbReference type="Proteomes" id="UP000019197">
    <property type="component" value="Unassembled WGS sequence"/>
</dbReference>
<gene>
    <name evidence="2" type="ORF">XCR1_1900003</name>
</gene>
<keyword evidence="1" id="KW-0812">Transmembrane</keyword>
<comment type="caution">
    <text evidence="2">The sequence shown here is derived from an EMBL/GenBank/DDBJ whole genome shotgun (WGS) entry which is preliminary data.</text>
</comment>
<proteinExistence type="predicted"/>
<evidence type="ECO:0000313" key="2">
    <source>
        <dbReference type="EMBL" id="CDL84345.1"/>
    </source>
</evidence>
<keyword evidence="1" id="KW-1133">Transmembrane helix</keyword>
<feature type="transmembrane region" description="Helical" evidence="1">
    <location>
        <begin position="20"/>
        <end position="37"/>
    </location>
</feature>
<protein>
    <recommendedName>
        <fullName evidence="4">Conjugative coupling factor TraD, PFGI-1 class</fullName>
    </recommendedName>
</protein>
<reference evidence="2 3" key="1">
    <citation type="submission" date="2013-11" db="EMBL/GenBank/DDBJ databases">
        <title>Draft genome sequence and annotation of the entomopathogenic bacterium, Xenorhabdus cabanillasi strain JM26.</title>
        <authorList>
            <person name="Gualtieri M."/>
            <person name="Ogier J.C."/>
            <person name="Pages S."/>
            <person name="Givaudan A."/>
            <person name="Gaudriault S."/>
        </authorList>
    </citation>
    <scope>NUCLEOTIDE SEQUENCE [LARGE SCALE GENOMIC DNA]</scope>
    <source>
        <strain evidence="2 3">JM26</strain>
    </source>
</reference>